<dbReference type="EMBL" id="AP022577">
    <property type="protein sequence ID" value="BBX87891.1"/>
    <property type="molecule type" value="Genomic_DNA"/>
</dbReference>
<evidence type="ECO:0000313" key="1">
    <source>
        <dbReference type="EMBL" id="BBX87891.1"/>
    </source>
</evidence>
<evidence type="ECO:0000313" key="2">
    <source>
        <dbReference type="Proteomes" id="UP000465609"/>
    </source>
</evidence>
<protein>
    <recommendedName>
        <fullName evidence="3">PD-(D/E)XK endonuclease-like domain-containing protein</fullName>
    </recommendedName>
</protein>
<sequence>MSSPTHSAAGVTAIVPAIGSVAAVAPALAPAIGTVAPAAHQALAPAIGSVATSPAAAGSVAAAPLIGSVATTPSQRMADPSARHLLERPPYAPPTASIPDAPEVPGKWVPQYTRDKRSYVVPGLDGLAHTDTFTRATSHSKVLDDSSALTDWRLRATVLGLARNPELLDGLSLDGADHVSELDFGSKLALTNVSNQAARRAGADDGSDFGTKLHGYLQAVLEGVLTIEQVPALFIPYLRVLFAAMRRHRLSFVAGMVERTVFIPATGMVGTLDFLAVTADGTLVVGDLKTSSSIDYSWLAIGVQLGQYAGAAMMLSWDGTRWEPMPPVSQVIAKVVAVPKDAPIPQARIYTVDLTLGMEMVEEATRVQAIHEAAKRAASFPQLRREDDELIAWADGDPMLLTAITATVPSALA</sequence>
<keyword evidence="2" id="KW-1185">Reference proteome</keyword>
<accession>A0ABN5Z3T9</accession>
<dbReference type="Proteomes" id="UP000465609">
    <property type="component" value="Chromosome"/>
</dbReference>
<proteinExistence type="predicted"/>
<name>A0ABN5Z3T9_9MYCO</name>
<organism evidence="1 2">
    <name type="scientific">Mycolicibacterium aubagnense</name>
    <dbReference type="NCBI Taxonomy" id="319707"/>
    <lineage>
        <taxon>Bacteria</taxon>
        <taxon>Bacillati</taxon>
        <taxon>Actinomycetota</taxon>
        <taxon>Actinomycetes</taxon>
        <taxon>Mycobacteriales</taxon>
        <taxon>Mycobacteriaceae</taxon>
        <taxon>Mycolicibacterium</taxon>
    </lineage>
</organism>
<reference evidence="1 2" key="1">
    <citation type="journal article" date="2019" name="Emerg. Microbes Infect.">
        <title>Comprehensive subspecies identification of 175 nontuberculous mycobacteria species based on 7547 genomic profiles.</title>
        <authorList>
            <person name="Matsumoto Y."/>
            <person name="Kinjo T."/>
            <person name="Motooka D."/>
            <person name="Nabeya D."/>
            <person name="Jung N."/>
            <person name="Uechi K."/>
            <person name="Horii T."/>
            <person name="Iida T."/>
            <person name="Fujita J."/>
            <person name="Nakamura S."/>
        </authorList>
    </citation>
    <scope>NUCLEOTIDE SEQUENCE [LARGE SCALE GENOMIC DNA]</scope>
    <source>
        <strain evidence="1 2">JCM 15296</strain>
    </source>
</reference>
<evidence type="ECO:0008006" key="3">
    <source>
        <dbReference type="Google" id="ProtNLM"/>
    </source>
</evidence>
<gene>
    <name evidence="1" type="ORF">MAUB_57640</name>
</gene>